<organism evidence="4 5">
    <name type="scientific">Zeimonas arvi</name>
    <dbReference type="NCBI Taxonomy" id="2498847"/>
    <lineage>
        <taxon>Bacteria</taxon>
        <taxon>Pseudomonadati</taxon>
        <taxon>Pseudomonadota</taxon>
        <taxon>Betaproteobacteria</taxon>
        <taxon>Burkholderiales</taxon>
        <taxon>Burkholderiaceae</taxon>
        <taxon>Zeimonas</taxon>
    </lineage>
</organism>
<dbReference type="SUPFAM" id="SSF111369">
    <property type="entry name" value="HlyD-like secretion proteins"/>
    <property type="match status" value="1"/>
</dbReference>
<evidence type="ECO:0000256" key="1">
    <source>
        <dbReference type="SAM" id="Coils"/>
    </source>
</evidence>
<dbReference type="AlphaFoldDB" id="A0A5C8NYW4"/>
<keyword evidence="2" id="KW-0812">Transmembrane</keyword>
<dbReference type="Gene3D" id="2.40.30.170">
    <property type="match status" value="1"/>
</dbReference>
<dbReference type="Proteomes" id="UP000321548">
    <property type="component" value="Unassembled WGS sequence"/>
</dbReference>
<sequence length="403" mass="43175">MSEAMKIPLRRILYAAGMLGALAWLGWVFRPVPIAVETARVDRGPMEVTIDERGEMRSHDRFTIAAPVAGRLMRIEVHDGDRFDENQVLALIAPLPLGPRERDEWTARVAAAEALQREAEERARHAEASLAQARRERTRIEKLVADGFVSPQAAEQARISETIAINDAEAARHRARSAAAEVRVARAALIGPPAPNGAVGGPAALVPVRAPVAGRVLRIVDPSERVVAAGTPLMTIADLSRLEAVIEMLSTDAVRVRPGMPVRVEGGAGAAPLGASVRLVEPFAFTKVSALGIEEKRTRVIADLLEAPGPLGDGYRIEASVVLWHAGDVLRVPASGVFRCGEGWCAFVVEDGRARRREIALGQRNALQAQVLEGLAEGESVVRYPANDLGDGARVQPGVSSPR</sequence>
<dbReference type="Gene3D" id="1.10.287.470">
    <property type="entry name" value="Helix hairpin bin"/>
    <property type="match status" value="1"/>
</dbReference>
<keyword evidence="5" id="KW-1185">Reference proteome</keyword>
<gene>
    <name evidence="4" type="ORF">FHP08_08965</name>
</gene>
<dbReference type="OrthoDB" id="9791520at2"/>
<comment type="caution">
    <text evidence="4">The sequence shown here is derived from an EMBL/GenBank/DDBJ whole genome shotgun (WGS) entry which is preliminary data.</text>
</comment>
<feature type="domain" description="YknX-like C-terminal permuted SH3-like" evidence="3">
    <location>
        <begin position="329"/>
        <end position="396"/>
    </location>
</feature>
<keyword evidence="1" id="KW-0175">Coiled coil</keyword>
<name>A0A5C8NYW4_9BURK</name>
<dbReference type="Gene3D" id="2.40.50.100">
    <property type="match status" value="1"/>
</dbReference>
<dbReference type="EMBL" id="VDUY01000003">
    <property type="protein sequence ID" value="TXL66195.1"/>
    <property type="molecule type" value="Genomic_DNA"/>
</dbReference>
<evidence type="ECO:0000313" key="4">
    <source>
        <dbReference type="EMBL" id="TXL66195.1"/>
    </source>
</evidence>
<dbReference type="Gene3D" id="2.40.420.20">
    <property type="match status" value="1"/>
</dbReference>
<evidence type="ECO:0000313" key="5">
    <source>
        <dbReference type="Proteomes" id="UP000321548"/>
    </source>
</evidence>
<proteinExistence type="predicted"/>
<dbReference type="GO" id="GO:0015562">
    <property type="term" value="F:efflux transmembrane transporter activity"/>
    <property type="evidence" value="ECO:0007669"/>
    <property type="project" value="TreeGrafter"/>
</dbReference>
<evidence type="ECO:0000259" key="3">
    <source>
        <dbReference type="Pfam" id="PF25989"/>
    </source>
</evidence>
<dbReference type="InterPro" id="IPR058637">
    <property type="entry name" value="YknX-like_C"/>
</dbReference>
<accession>A0A5C8NYW4</accession>
<reference evidence="4 5" key="1">
    <citation type="submission" date="2019-06" db="EMBL/GenBank/DDBJ databases">
        <title>Quisquiliibacterium sp. nov., isolated from a maize field.</title>
        <authorList>
            <person name="Lin S.-Y."/>
            <person name="Tsai C.-F."/>
            <person name="Young C.-C."/>
        </authorList>
    </citation>
    <scope>NUCLEOTIDE SEQUENCE [LARGE SCALE GENOMIC DNA]</scope>
    <source>
        <strain evidence="4 5">CC-CFT501</strain>
    </source>
</reference>
<dbReference type="PANTHER" id="PTHR30469">
    <property type="entry name" value="MULTIDRUG RESISTANCE PROTEIN MDTA"/>
    <property type="match status" value="1"/>
</dbReference>
<evidence type="ECO:0000256" key="2">
    <source>
        <dbReference type="SAM" id="Phobius"/>
    </source>
</evidence>
<keyword evidence="2" id="KW-1133">Transmembrane helix</keyword>
<dbReference type="RefSeq" id="WP_147704107.1">
    <property type="nucleotide sequence ID" value="NZ_VDUY01000003.1"/>
</dbReference>
<dbReference type="Pfam" id="PF25989">
    <property type="entry name" value="YknX_C"/>
    <property type="match status" value="1"/>
</dbReference>
<keyword evidence="2" id="KW-0472">Membrane</keyword>
<dbReference type="GO" id="GO:1990281">
    <property type="term" value="C:efflux pump complex"/>
    <property type="evidence" value="ECO:0007669"/>
    <property type="project" value="TreeGrafter"/>
</dbReference>
<feature type="transmembrane region" description="Helical" evidence="2">
    <location>
        <begin position="12"/>
        <end position="29"/>
    </location>
</feature>
<protein>
    <submittedName>
        <fullName evidence="4">HlyD family efflux transporter periplasmic adaptor subunit</fullName>
    </submittedName>
</protein>
<feature type="coiled-coil region" evidence="1">
    <location>
        <begin position="102"/>
        <end position="143"/>
    </location>
</feature>
<dbReference type="PANTHER" id="PTHR30469:SF15">
    <property type="entry name" value="HLYD FAMILY OF SECRETION PROTEINS"/>
    <property type="match status" value="1"/>
</dbReference>